<dbReference type="InterPro" id="IPR003961">
    <property type="entry name" value="FN3_dom"/>
</dbReference>
<sequence>MLMSLAFILFLIPVSSVQGILSEKKNLTTKLTEDTISSNVPKLVHTLLNTKIKNQTFSTSSKPSTVNQTLSSYSKPSVDGDQKHVSSLQTTAAEKKNTTTKSKAHTASHKVSKPLTTLLNTKIKNTTQSDSSKTINNKPAVDGDHKHVSSSEKKNRTTANTTVRYVSKPVTALSNTKIKKQSHPTAVKTNTDNVTLLSTSKPAVGGDQTHVPLLQDAINEKKNTTTKSIANTSFNVLKPVTTSLNIKIKNQTQSALSKTSSVNQGLASSTQPAVDGDQKYVPSSVKKNTTKSTASTSNVSKPVSKKQTPSATSKIHPTLPSFTKPIVDGDHSFQGTINENRNSTTKLKTHTGSLNVSEPLTTSVNTKIKIQTQSVSSKAINVNQTLPSISRPGVDGNYKHVTSTEKINTTTKSTASTSLEISKPTTTLLNTKTKNQTQSTSSQAISVNHTLPSTSKHAVDGYLKHVPSSEKKNTTTKSTTNTNLKVSKPATTLLNSKPKKQTQSTSSQAISVNQTLASTSNPIVGGDLKHVPSSEKKNTTKSTANTNNLSVSKPVTTLLNTKTKKQTQSTSSQAISVNQTLPSSSKHAADGDEKHVPSSEEKNTTTKSTASTSPNVSKPVTTSLNTKTKKQIQSTLSQAIRVNQTLPSTSKPAVDGDHKHVPSTEKKNATTKSILDALKPETTLLNTKLAKQTHPTPSKVSKVDQSLPSPTKPSVVDVQMPPKDKPAVSSPIKVVITEGCSQKEHQTNAGDATRTQETELSLKPGSPLVMTHHINLMPAPCTGGCETEMAALRDRVEFLEKEMSALKRMCVQCSEVQCPKNCSGQGMCEGGKCVCHKGFGGPDCSGTTCPSNCNKKGKCVKGKCECLIGYTGLDCSKATVTIETVTMRMPSKNTTAKPGTTVKAKPHRTIFVKKIDTKETKAKTSPTMSTNKTSVVKMKSNTTTRSDKIITVGQAFLMHKEGNRQPQQTKGKTTVMKVGLDKRLQTDVKLRTEENKESTLKENNPKDEPIYQKNNGTSKVLNPVKETKGSSNGTISRTKATMKTVDDQGKVSMPNGTSTDKDKKPTHGNVTTVLKVEKKRFEKHVNRTSIETKLRTKNFNSTTSRSSVIGSVEVHNITSTGFIMSWEAPLDAFKNFTITRRQVKPGKNIEDNEDAVKVNDKWAEDVTDPFQRFSSNRTLAKVHGSKLDGRTGKKFSQVLDVTARSYHFKGLQPQTQYSVSLFGSSPGVRSKIHRLTLYTGPEPPTDLMFGNITETALTVSWTSPKSIVAEFKVTSTNIVTGEGGSMSVDSQLSHVLLSKLTAGATYDITVRSLLETLESEPITASVTTVPDSPTELKVLNITDTKALLVWKPSQAKVNSYILSYGSSKSPNVTITVTLSGNTVEHQLRSLQRSSLYVVKITSQVNRLQSSPVSTTFTTGSGVKLQVVTPDDVTFHSAVISWKAPHVVFKSYRVTYQPTEEVKEVILNPSLTQYELTGLAAFTNYIVKIEGERDGQYLDFVSAEFTTAPLPHLCPRDCSEVQMNGVKESGDAEIYPEGKDGEPVWVYCDMDTDEGGWTVFQRRMDGSTDFFRSWRDYSKGFGILTREFWLGNDVLHTLTSLAPMSMRADLRSGNDTAYAYYENFNISSEAEHYAIELSGYSGTAGDSMKYHNGRPFSTKDKDPDILSIHCAKAYMGGWWYKNCYKANLNGLYGSFSDNKGVVWIDWKGKDSSLPFTEMKLRPSYLSQRATTIPTIQG</sequence>
<evidence type="ECO:0000256" key="7">
    <source>
        <dbReference type="ARBA" id="ARBA00022737"/>
    </source>
</evidence>
<dbReference type="PROSITE" id="PS00514">
    <property type="entry name" value="FIBRINOGEN_C_1"/>
    <property type="match status" value="1"/>
</dbReference>
<feature type="compositionally biased region" description="Low complexity" evidence="10">
    <location>
        <begin position="432"/>
        <end position="443"/>
    </location>
</feature>
<dbReference type="GO" id="GO:0031175">
    <property type="term" value="P:neuron projection development"/>
    <property type="evidence" value="ECO:0007669"/>
    <property type="project" value="TreeGrafter"/>
</dbReference>
<feature type="compositionally biased region" description="Polar residues" evidence="10">
    <location>
        <begin position="305"/>
        <end position="315"/>
    </location>
</feature>
<dbReference type="Pfam" id="PF23106">
    <property type="entry name" value="EGF_Teneurin"/>
    <property type="match status" value="1"/>
</dbReference>
<dbReference type="PANTHER" id="PTHR46708:SF1">
    <property type="entry name" value="TENASCIN"/>
    <property type="match status" value="1"/>
</dbReference>
<feature type="compositionally biased region" description="Polar residues" evidence="10">
    <location>
        <begin position="57"/>
        <end position="75"/>
    </location>
</feature>
<dbReference type="Pfam" id="PF00041">
    <property type="entry name" value="fn3"/>
    <property type="match status" value="3"/>
</dbReference>
<dbReference type="SMART" id="SM00186">
    <property type="entry name" value="FBG"/>
    <property type="match status" value="1"/>
</dbReference>
<feature type="compositionally biased region" description="Basic and acidic residues" evidence="10">
    <location>
        <begin position="527"/>
        <end position="538"/>
    </location>
</feature>
<keyword evidence="6 11" id="KW-0732">Signal</keyword>
<dbReference type="InterPro" id="IPR013783">
    <property type="entry name" value="Ig-like_fold"/>
</dbReference>
<feature type="compositionally biased region" description="Polar residues" evidence="10">
    <location>
        <begin position="444"/>
        <end position="453"/>
    </location>
</feature>
<dbReference type="SMART" id="SM00060">
    <property type="entry name" value="FN3"/>
    <property type="match status" value="4"/>
</dbReference>
<accession>A0A9W7WR26</accession>
<feature type="compositionally biased region" description="Basic residues" evidence="10">
    <location>
        <begin position="102"/>
        <end position="112"/>
    </location>
</feature>
<evidence type="ECO:0000256" key="11">
    <source>
        <dbReference type="SAM" id="SignalP"/>
    </source>
</evidence>
<feature type="compositionally biased region" description="Polar residues" evidence="10">
    <location>
        <begin position="253"/>
        <end position="272"/>
    </location>
</feature>
<dbReference type="PANTHER" id="PTHR46708">
    <property type="entry name" value="TENASCIN"/>
    <property type="match status" value="1"/>
</dbReference>
<dbReference type="InterPro" id="IPR050991">
    <property type="entry name" value="ECM_Regulatory_Proteins"/>
</dbReference>
<dbReference type="Gene3D" id="3.90.215.10">
    <property type="entry name" value="Gamma Fibrinogen, chain A, domain 1"/>
    <property type="match status" value="1"/>
</dbReference>
<dbReference type="SUPFAM" id="SSF49265">
    <property type="entry name" value="Fibronectin type III"/>
    <property type="match status" value="4"/>
</dbReference>
<feature type="compositionally biased region" description="Polar residues" evidence="10">
    <location>
        <begin position="1029"/>
        <end position="1041"/>
    </location>
</feature>
<dbReference type="InterPro" id="IPR020837">
    <property type="entry name" value="Fibrinogen_CS"/>
</dbReference>
<dbReference type="Gene3D" id="2.60.40.10">
    <property type="entry name" value="Immunoglobulins"/>
    <property type="match status" value="4"/>
</dbReference>
<comment type="subcellular location">
    <subcellularLocation>
        <location evidence="1">Secreted</location>
        <location evidence="1">Extracellular space</location>
        <location evidence="1">Extracellular matrix</location>
    </subcellularLocation>
</comment>
<evidence type="ECO:0000256" key="10">
    <source>
        <dbReference type="SAM" id="MobiDB-lite"/>
    </source>
</evidence>
<name>A0A9W7WR26_TRIRA</name>
<organism evidence="14 15">
    <name type="scientific">Triplophysa rosa</name>
    <name type="common">Cave loach</name>
    <dbReference type="NCBI Taxonomy" id="992332"/>
    <lineage>
        <taxon>Eukaryota</taxon>
        <taxon>Metazoa</taxon>
        <taxon>Chordata</taxon>
        <taxon>Craniata</taxon>
        <taxon>Vertebrata</taxon>
        <taxon>Euteleostomi</taxon>
        <taxon>Actinopterygii</taxon>
        <taxon>Neopterygii</taxon>
        <taxon>Teleostei</taxon>
        <taxon>Ostariophysi</taxon>
        <taxon>Cypriniformes</taxon>
        <taxon>Nemacheilidae</taxon>
        <taxon>Triplophysa</taxon>
    </lineage>
</organism>
<comment type="caution">
    <text evidence="14">The sequence shown here is derived from an EMBL/GenBank/DDBJ whole genome shotgun (WGS) entry which is preliminary data.</text>
</comment>
<keyword evidence="3" id="KW-0964">Secreted</keyword>
<evidence type="ECO:0000259" key="12">
    <source>
        <dbReference type="PROSITE" id="PS50853"/>
    </source>
</evidence>
<feature type="region of interest" description="Disordered" evidence="10">
    <location>
        <begin position="991"/>
        <end position="1067"/>
    </location>
</feature>
<feature type="compositionally biased region" description="Low complexity" evidence="10">
    <location>
        <begin position="283"/>
        <end position="301"/>
    </location>
</feature>
<evidence type="ECO:0000313" key="15">
    <source>
        <dbReference type="Proteomes" id="UP001059041"/>
    </source>
</evidence>
<feature type="compositionally biased region" description="Basic and acidic residues" evidence="10">
    <location>
        <begin position="587"/>
        <end position="604"/>
    </location>
</feature>
<feature type="compositionally biased region" description="Basic and acidic residues" evidence="10">
    <location>
        <begin position="654"/>
        <end position="668"/>
    </location>
</feature>
<keyword evidence="8" id="KW-1015">Disulfide bond</keyword>
<feature type="region of interest" description="Disordered" evidence="10">
    <location>
        <begin position="465"/>
        <end position="672"/>
    </location>
</feature>
<feature type="region of interest" description="Disordered" evidence="10">
    <location>
        <begin position="57"/>
        <end position="160"/>
    </location>
</feature>
<dbReference type="SUPFAM" id="SSF56496">
    <property type="entry name" value="Fibrinogen C-terminal domain-like"/>
    <property type="match status" value="1"/>
</dbReference>
<feature type="compositionally biased region" description="Low complexity" evidence="10">
    <location>
        <begin position="540"/>
        <end position="550"/>
    </location>
</feature>
<evidence type="ECO:0000256" key="3">
    <source>
        <dbReference type="ARBA" id="ARBA00022525"/>
    </source>
</evidence>
<evidence type="ECO:0000256" key="2">
    <source>
        <dbReference type="ARBA" id="ARBA00008673"/>
    </source>
</evidence>
<keyword evidence="5" id="KW-0245">EGF-like domain</keyword>
<feature type="domain" description="Fibronectin type-III" evidence="12">
    <location>
        <begin position="1423"/>
        <end position="1510"/>
    </location>
</feature>
<dbReference type="FunFam" id="2.10.25.10:FF:000001">
    <property type="entry name" value="Tenascin C"/>
    <property type="match status" value="2"/>
</dbReference>
<feature type="compositionally biased region" description="Polar residues" evidence="10">
    <location>
        <begin position="616"/>
        <end position="651"/>
    </location>
</feature>
<dbReference type="Proteomes" id="UP001059041">
    <property type="component" value="Linkage Group LG8"/>
</dbReference>
<evidence type="ECO:0000256" key="9">
    <source>
        <dbReference type="ARBA" id="ARBA00023180"/>
    </source>
</evidence>
<feature type="compositionally biased region" description="Polar residues" evidence="10">
    <location>
        <begin position="509"/>
        <end position="522"/>
    </location>
</feature>
<feature type="compositionally biased region" description="Low complexity" evidence="10">
    <location>
        <begin position="605"/>
        <end position="615"/>
    </location>
</feature>
<dbReference type="GO" id="GO:0030155">
    <property type="term" value="P:regulation of cell adhesion"/>
    <property type="evidence" value="ECO:0007669"/>
    <property type="project" value="TreeGrafter"/>
</dbReference>
<feature type="domain" description="Fibronectin type-III" evidence="12">
    <location>
        <begin position="1333"/>
        <end position="1421"/>
    </location>
</feature>
<feature type="chain" id="PRO_5040717634" evidence="11">
    <location>
        <begin position="20"/>
        <end position="1736"/>
    </location>
</feature>
<evidence type="ECO:0000313" key="14">
    <source>
        <dbReference type="EMBL" id="KAI7806749.1"/>
    </source>
</evidence>
<dbReference type="NCBIfam" id="NF040941">
    <property type="entry name" value="GGGWT_bact"/>
    <property type="match status" value="1"/>
</dbReference>
<evidence type="ECO:0000256" key="5">
    <source>
        <dbReference type="ARBA" id="ARBA00022536"/>
    </source>
</evidence>
<evidence type="ECO:0000256" key="1">
    <source>
        <dbReference type="ARBA" id="ARBA00004498"/>
    </source>
</evidence>
<evidence type="ECO:0000256" key="8">
    <source>
        <dbReference type="ARBA" id="ARBA00023157"/>
    </source>
</evidence>
<feature type="region of interest" description="Disordered" evidence="10">
    <location>
        <begin position="253"/>
        <end position="325"/>
    </location>
</feature>
<feature type="signal peptide" evidence="11">
    <location>
        <begin position="1"/>
        <end position="19"/>
    </location>
</feature>
<reference evidence="14" key="1">
    <citation type="submission" date="2021-02" db="EMBL/GenBank/DDBJ databases">
        <title>Comparative genomics reveals that relaxation of natural selection precedes convergent phenotypic evolution of cavefish.</title>
        <authorList>
            <person name="Peng Z."/>
        </authorList>
    </citation>
    <scope>NUCLEOTIDE SEQUENCE</scope>
    <source>
        <tissue evidence="14">Muscle</tissue>
    </source>
</reference>
<evidence type="ECO:0000256" key="4">
    <source>
        <dbReference type="ARBA" id="ARBA00022530"/>
    </source>
</evidence>
<dbReference type="PROSITE" id="PS51406">
    <property type="entry name" value="FIBRINOGEN_C_2"/>
    <property type="match status" value="1"/>
</dbReference>
<feature type="compositionally biased region" description="Low complexity" evidence="10">
    <location>
        <begin position="115"/>
        <end position="127"/>
    </location>
</feature>
<keyword evidence="7" id="KW-0677">Repeat</keyword>
<keyword evidence="4" id="KW-0272">Extracellular matrix</keyword>
<dbReference type="Gene3D" id="2.10.25.10">
    <property type="entry name" value="Laminin"/>
    <property type="match status" value="2"/>
</dbReference>
<feature type="region of interest" description="Disordered" evidence="10">
    <location>
        <begin position="432"/>
        <end position="453"/>
    </location>
</feature>
<feature type="domain" description="Fibrinogen C-terminal" evidence="13">
    <location>
        <begin position="1508"/>
        <end position="1723"/>
    </location>
</feature>
<keyword evidence="15" id="KW-1185">Reference proteome</keyword>
<dbReference type="InterPro" id="IPR036056">
    <property type="entry name" value="Fibrinogen-like_C"/>
</dbReference>
<dbReference type="FunFam" id="3.90.215.10:FF:000001">
    <property type="entry name" value="Tenascin isoform 1"/>
    <property type="match status" value="1"/>
</dbReference>
<dbReference type="OrthoDB" id="6130531at2759"/>
<feature type="compositionally biased region" description="Basic and acidic residues" evidence="10">
    <location>
        <begin position="991"/>
        <end position="1010"/>
    </location>
</feature>
<keyword evidence="9" id="KW-0325">Glycoprotein</keyword>
<protein>
    <submittedName>
        <fullName evidence="14">Mucin-3A-like</fullName>
    </submittedName>
</protein>
<comment type="similarity">
    <text evidence="2">Belongs to the tenascin family.</text>
</comment>
<dbReference type="EMBL" id="JAFHDT010000008">
    <property type="protein sequence ID" value="KAI7806749.1"/>
    <property type="molecule type" value="Genomic_DNA"/>
</dbReference>
<dbReference type="Pfam" id="PF00147">
    <property type="entry name" value="Fibrinogen_C"/>
    <property type="match status" value="1"/>
</dbReference>
<dbReference type="PROSITE" id="PS50853">
    <property type="entry name" value="FN3"/>
    <property type="match status" value="3"/>
</dbReference>
<evidence type="ECO:0000259" key="13">
    <source>
        <dbReference type="PROSITE" id="PS51406"/>
    </source>
</evidence>
<feature type="region of interest" description="Disordered" evidence="10">
    <location>
        <begin position="688"/>
        <end position="729"/>
    </location>
</feature>
<feature type="domain" description="Fibronectin type-III" evidence="12">
    <location>
        <begin position="1243"/>
        <end position="1332"/>
    </location>
</feature>
<feature type="compositionally biased region" description="Polar residues" evidence="10">
    <location>
        <begin position="551"/>
        <end position="560"/>
    </location>
</feature>
<dbReference type="InterPro" id="IPR014716">
    <property type="entry name" value="Fibrinogen_a/b/g_C_1"/>
</dbReference>
<dbReference type="CDD" id="cd00087">
    <property type="entry name" value="FReD"/>
    <property type="match status" value="1"/>
</dbReference>
<feature type="compositionally biased region" description="Polar residues" evidence="10">
    <location>
        <begin position="688"/>
        <end position="709"/>
    </location>
</feature>
<feature type="compositionally biased region" description="Basic and acidic residues" evidence="10">
    <location>
        <begin position="141"/>
        <end position="155"/>
    </location>
</feature>
<dbReference type="CDD" id="cd00063">
    <property type="entry name" value="FN3"/>
    <property type="match status" value="3"/>
</dbReference>
<dbReference type="InterPro" id="IPR036116">
    <property type="entry name" value="FN3_sf"/>
</dbReference>
<gene>
    <name evidence="14" type="ORF">IRJ41_011251</name>
</gene>
<dbReference type="InterPro" id="IPR002181">
    <property type="entry name" value="Fibrinogen_a/b/g_C_dom"/>
</dbReference>
<dbReference type="GO" id="GO:0005615">
    <property type="term" value="C:extracellular space"/>
    <property type="evidence" value="ECO:0007669"/>
    <property type="project" value="TreeGrafter"/>
</dbReference>
<feature type="compositionally biased region" description="Polar residues" evidence="10">
    <location>
        <begin position="128"/>
        <end position="137"/>
    </location>
</feature>
<proteinExistence type="inferred from homology"/>
<feature type="compositionally biased region" description="Polar residues" evidence="10">
    <location>
        <begin position="574"/>
        <end position="586"/>
    </location>
</feature>
<evidence type="ECO:0000256" key="6">
    <source>
        <dbReference type="ARBA" id="ARBA00022729"/>
    </source>
</evidence>